<evidence type="ECO:0000313" key="4">
    <source>
        <dbReference type="Proteomes" id="UP000323522"/>
    </source>
</evidence>
<organism evidence="3 4">
    <name type="scientific">Sphaerotilus sulfidivorans</name>
    <dbReference type="NCBI Taxonomy" id="639200"/>
    <lineage>
        <taxon>Bacteria</taxon>
        <taxon>Pseudomonadati</taxon>
        <taxon>Pseudomonadota</taxon>
        <taxon>Betaproteobacteria</taxon>
        <taxon>Burkholderiales</taxon>
        <taxon>Sphaerotilaceae</taxon>
        <taxon>Sphaerotilus</taxon>
    </lineage>
</organism>
<name>A0A5C1PYH4_9BURK</name>
<dbReference type="PANTHER" id="PTHR32309:SF13">
    <property type="entry name" value="FERRIC ENTEROBACTIN TRANSPORT PROTEIN FEPE"/>
    <property type="match status" value="1"/>
</dbReference>
<keyword evidence="1" id="KW-0175">Coiled coil</keyword>
<feature type="transmembrane region" description="Helical" evidence="2">
    <location>
        <begin position="20"/>
        <end position="40"/>
    </location>
</feature>
<dbReference type="Gene3D" id="1.10.287.1490">
    <property type="match status" value="1"/>
</dbReference>
<dbReference type="InterPro" id="IPR014345">
    <property type="entry name" value="XrtA_polysacc_chain"/>
</dbReference>
<evidence type="ECO:0000313" key="3">
    <source>
        <dbReference type="EMBL" id="QEM99738.1"/>
    </source>
</evidence>
<evidence type="ECO:0000256" key="2">
    <source>
        <dbReference type="SAM" id="Phobius"/>
    </source>
</evidence>
<keyword evidence="2" id="KW-0812">Transmembrane</keyword>
<gene>
    <name evidence="3" type="ORF">EWH46_02415</name>
</gene>
<dbReference type="GO" id="GO:0004713">
    <property type="term" value="F:protein tyrosine kinase activity"/>
    <property type="evidence" value="ECO:0007669"/>
    <property type="project" value="TreeGrafter"/>
</dbReference>
<dbReference type="OrthoDB" id="9795292at2"/>
<reference evidence="3 4" key="1">
    <citation type="submission" date="2019-02" db="EMBL/GenBank/DDBJ databases">
        <title>Complete Genome Sequence and Methylome Analysis of Sphaerotilus natans subsp. sulfidivorans D-507.</title>
        <authorList>
            <person name="Fomenkov A."/>
            <person name="Gridneva E."/>
            <person name="Smolyakov D."/>
            <person name="Dubinina G."/>
            <person name="Vincze T."/>
            <person name="Grabovich M."/>
            <person name="Roberts R.J."/>
        </authorList>
    </citation>
    <scope>NUCLEOTIDE SEQUENCE [LARGE SCALE GENOMIC DNA]</scope>
    <source>
        <strain evidence="3 4">D-507</strain>
    </source>
</reference>
<dbReference type="NCBIfam" id="TIGR03007">
    <property type="entry name" value="pepcterm_ChnLen"/>
    <property type="match status" value="1"/>
</dbReference>
<dbReference type="PANTHER" id="PTHR32309">
    <property type="entry name" value="TYROSINE-PROTEIN KINASE"/>
    <property type="match status" value="1"/>
</dbReference>
<feature type="coiled-coil region" evidence="1">
    <location>
        <begin position="322"/>
        <end position="387"/>
    </location>
</feature>
<evidence type="ECO:0000256" key="1">
    <source>
        <dbReference type="SAM" id="Coils"/>
    </source>
</evidence>
<dbReference type="AlphaFoldDB" id="A0A5C1PYH4"/>
<dbReference type="Proteomes" id="UP000323522">
    <property type="component" value="Chromosome"/>
</dbReference>
<dbReference type="EMBL" id="CP035708">
    <property type="protein sequence ID" value="QEM99738.1"/>
    <property type="molecule type" value="Genomic_DNA"/>
</dbReference>
<proteinExistence type="predicted"/>
<keyword evidence="2" id="KW-1133">Transmembrane helix</keyword>
<feature type="transmembrane region" description="Helical" evidence="2">
    <location>
        <begin position="426"/>
        <end position="448"/>
    </location>
</feature>
<dbReference type="RefSeq" id="WP_149502500.1">
    <property type="nucleotide sequence ID" value="NZ_CP035708.1"/>
</dbReference>
<sequence>MNDFTRQAAILAASVWRHRWTAVAVAWLVAILGALVVMVVPERREARASIYVDTQTVLRPMMVGLAFQPDIDQQVRMLGRTLISRPNVERLVNNPTIGLEKVDPSQVDSQIETLMKTIKVVQTGGNNLYAISYRDVDGERARRLVEGLVALFMESGVDSKRKDSAEASRFIDEQITAYESKLTEAENRLKEFKLKNMNVASTQTQDFFGRIQSMTDEVNRLKVQLSAAERSRDAIRRDLESEEPQLPMGAASAVSLTPDLDERIRTLKRQLDDMERRFTDNHPDVRTTRRMIGELEQSRRDELARLQAENPKRRAAATNPVYQRLRNNLSDAEASVASLRGQLEAQVARLEEIRSQANQVPQAEAELAQLNRDYEIMRRNYDQLVQRREAASLGVKIDQTSSMADFRLIEPPRILPSPVFPGKLQMAAGVMLLALLAGGAVAYAMTLLNPTFSSERELREFTKRPVLGSLTKIEDPRDRDLQRQDRMKLAGVMGLFLLANVGWMAWISTRTAS</sequence>
<protein>
    <submittedName>
        <fullName evidence="3">Chain length-determining protein</fullName>
    </submittedName>
</protein>
<dbReference type="GO" id="GO:0005886">
    <property type="term" value="C:plasma membrane"/>
    <property type="evidence" value="ECO:0007669"/>
    <property type="project" value="TreeGrafter"/>
</dbReference>
<dbReference type="KEGG" id="snn:EWH46_02415"/>
<feature type="transmembrane region" description="Helical" evidence="2">
    <location>
        <begin position="489"/>
        <end position="507"/>
    </location>
</feature>
<keyword evidence="2" id="KW-0472">Membrane</keyword>
<feature type="coiled-coil region" evidence="1">
    <location>
        <begin position="168"/>
        <end position="277"/>
    </location>
</feature>
<dbReference type="SUPFAM" id="SSF57997">
    <property type="entry name" value="Tropomyosin"/>
    <property type="match status" value="1"/>
</dbReference>
<accession>A0A5C1PYH4</accession>
<dbReference type="InterPro" id="IPR050445">
    <property type="entry name" value="Bact_polysacc_biosynth/exp"/>
</dbReference>